<sequence length="69" mass="7963">MLNAFRHLIGHHRHGRAGGESVHRVLNAFRHLIGHHAGGAWWVRWWRCAQRLSASHRSSHLTITDKDSL</sequence>
<dbReference type="PATRIC" id="fig|42253.5.peg.1483"/>
<keyword evidence="2" id="KW-1185">Reference proteome</keyword>
<dbReference type="Proteomes" id="UP000069205">
    <property type="component" value="Chromosome"/>
</dbReference>
<dbReference type="AlphaFoldDB" id="A0A0K2GAH2"/>
<dbReference type="EMBL" id="CP011801">
    <property type="protein sequence ID" value="ALA57938.1"/>
    <property type="molecule type" value="Genomic_DNA"/>
</dbReference>
<dbReference type="KEGG" id="nmv:NITMOv2_1512"/>
<protein>
    <submittedName>
        <fullName evidence="1">Uncharacterized protein</fullName>
    </submittedName>
</protein>
<name>A0A0K2GAH2_NITMO</name>
<accession>A0A0K2GAH2</accession>
<evidence type="ECO:0000313" key="1">
    <source>
        <dbReference type="EMBL" id="ALA57938.1"/>
    </source>
</evidence>
<proteinExistence type="predicted"/>
<organism evidence="1 2">
    <name type="scientific">Nitrospira moscoviensis</name>
    <dbReference type="NCBI Taxonomy" id="42253"/>
    <lineage>
        <taxon>Bacteria</taxon>
        <taxon>Pseudomonadati</taxon>
        <taxon>Nitrospirota</taxon>
        <taxon>Nitrospiria</taxon>
        <taxon>Nitrospirales</taxon>
        <taxon>Nitrospiraceae</taxon>
        <taxon>Nitrospira</taxon>
    </lineage>
</organism>
<evidence type="ECO:0000313" key="2">
    <source>
        <dbReference type="Proteomes" id="UP000069205"/>
    </source>
</evidence>
<reference evidence="1 2" key="1">
    <citation type="journal article" date="2015" name="Proc. Natl. Acad. Sci. U.S.A.">
        <title>Expanded metabolic versatility of ubiquitous nitrite-oxidizing bacteria from the genus Nitrospira.</title>
        <authorList>
            <person name="Koch H."/>
            <person name="Lucker S."/>
            <person name="Albertsen M."/>
            <person name="Kitzinger K."/>
            <person name="Herbold C."/>
            <person name="Spieck E."/>
            <person name="Nielsen P.H."/>
            <person name="Wagner M."/>
            <person name="Daims H."/>
        </authorList>
    </citation>
    <scope>NUCLEOTIDE SEQUENCE [LARGE SCALE GENOMIC DNA]</scope>
    <source>
        <strain evidence="1 2">NSP M-1</strain>
    </source>
</reference>
<gene>
    <name evidence="1" type="ORF">NITMOv2_1512</name>
</gene>